<feature type="domain" description="ABC transporter" evidence="13">
    <location>
        <begin position="1195"/>
        <end position="1431"/>
    </location>
</feature>
<keyword evidence="10" id="KW-0325">Glycoprotein</keyword>
<dbReference type="InterPro" id="IPR011527">
    <property type="entry name" value="ABC1_TM_dom"/>
</dbReference>
<keyword evidence="3" id="KW-0813">Transport</keyword>
<dbReference type="SUPFAM" id="SSF90123">
    <property type="entry name" value="ABC transporter transmembrane region"/>
    <property type="match status" value="2"/>
</dbReference>
<evidence type="ECO:0000313" key="15">
    <source>
        <dbReference type="EMBL" id="KAF5578119.1"/>
    </source>
</evidence>
<protein>
    <submittedName>
        <fullName evidence="15">Metal resistance YCF1</fullName>
    </submittedName>
</protein>
<dbReference type="InterPro" id="IPR003439">
    <property type="entry name" value="ABC_transporter-like_ATP-bd"/>
</dbReference>
<feature type="domain" description="ABC transmembrane type-1" evidence="14">
    <location>
        <begin position="275"/>
        <end position="553"/>
    </location>
</feature>
<dbReference type="Pfam" id="PF24357">
    <property type="entry name" value="TMD0_ABC"/>
    <property type="match status" value="1"/>
</dbReference>
<keyword evidence="5 12" id="KW-0812">Transmembrane</keyword>
<gene>
    <name evidence="15" type="ORF">FPANT_10107</name>
</gene>
<dbReference type="Pfam" id="PF00664">
    <property type="entry name" value="ABC_membrane"/>
    <property type="match status" value="2"/>
</dbReference>
<dbReference type="InterPro" id="IPR056227">
    <property type="entry name" value="TMD0_ABC"/>
</dbReference>
<dbReference type="PANTHER" id="PTHR24223">
    <property type="entry name" value="ATP-BINDING CASSETTE SUB-FAMILY C"/>
    <property type="match status" value="1"/>
</dbReference>
<dbReference type="PROSITE" id="PS50929">
    <property type="entry name" value="ABC_TM1F"/>
    <property type="match status" value="2"/>
</dbReference>
<keyword evidence="16" id="KW-1185">Reference proteome</keyword>
<evidence type="ECO:0000256" key="9">
    <source>
        <dbReference type="ARBA" id="ARBA00023136"/>
    </source>
</evidence>
<dbReference type="InterPro" id="IPR044746">
    <property type="entry name" value="ABCC_6TM_D1"/>
</dbReference>
<feature type="transmembrane region" description="Helical" evidence="12">
    <location>
        <begin position="1046"/>
        <end position="1067"/>
    </location>
</feature>
<evidence type="ECO:0000256" key="8">
    <source>
        <dbReference type="ARBA" id="ARBA00022989"/>
    </source>
</evidence>
<dbReference type="InterPro" id="IPR044726">
    <property type="entry name" value="ABCC_6TM_D2"/>
</dbReference>
<feature type="transmembrane region" description="Helical" evidence="12">
    <location>
        <begin position="898"/>
        <end position="925"/>
    </location>
</feature>
<dbReference type="FunFam" id="1.20.1560.10:FF:000066">
    <property type="entry name" value="ABC multidrug transporter (Eurofung)"/>
    <property type="match status" value="1"/>
</dbReference>
<feature type="transmembrane region" description="Helical" evidence="12">
    <location>
        <begin position="63"/>
        <end position="87"/>
    </location>
</feature>
<dbReference type="EMBL" id="JAAOAR010000564">
    <property type="protein sequence ID" value="KAF5578119.1"/>
    <property type="molecule type" value="Genomic_DNA"/>
</dbReference>
<dbReference type="CDD" id="cd18579">
    <property type="entry name" value="ABC_6TM_ABCC_D1"/>
    <property type="match status" value="1"/>
</dbReference>
<evidence type="ECO:0000256" key="12">
    <source>
        <dbReference type="SAM" id="Phobius"/>
    </source>
</evidence>
<dbReference type="Gene3D" id="1.20.1560.10">
    <property type="entry name" value="ABC transporter type 1, transmembrane domain"/>
    <property type="match status" value="2"/>
</dbReference>
<evidence type="ECO:0000256" key="11">
    <source>
        <dbReference type="SAM" id="MobiDB-lite"/>
    </source>
</evidence>
<keyword evidence="8 12" id="KW-1133">Transmembrane helix</keyword>
<accession>A0A8H5KRY0</accession>
<feature type="compositionally biased region" description="Basic and acidic residues" evidence="11">
    <location>
        <begin position="592"/>
        <end position="602"/>
    </location>
</feature>
<dbReference type="PROSITE" id="PS00211">
    <property type="entry name" value="ABC_TRANSPORTER_1"/>
    <property type="match status" value="2"/>
</dbReference>
<feature type="transmembrane region" description="Helical" evidence="12">
    <location>
        <begin position="156"/>
        <end position="174"/>
    </location>
</feature>
<name>A0A8H5KRY0_9HYPO</name>
<feature type="transmembrane region" description="Helical" evidence="12">
    <location>
        <begin position="99"/>
        <end position="118"/>
    </location>
</feature>
<dbReference type="GO" id="GO:0005886">
    <property type="term" value="C:plasma membrane"/>
    <property type="evidence" value="ECO:0007669"/>
    <property type="project" value="UniProtKB-SubCell"/>
</dbReference>
<dbReference type="Pfam" id="PF00005">
    <property type="entry name" value="ABC_tran"/>
    <property type="match status" value="2"/>
</dbReference>
<evidence type="ECO:0000256" key="10">
    <source>
        <dbReference type="ARBA" id="ARBA00023180"/>
    </source>
</evidence>
<feature type="transmembrane region" description="Helical" evidence="12">
    <location>
        <begin position="130"/>
        <end position="150"/>
    </location>
</feature>
<evidence type="ECO:0000256" key="7">
    <source>
        <dbReference type="ARBA" id="ARBA00022840"/>
    </source>
</evidence>
<feature type="transmembrane region" description="Helical" evidence="12">
    <location>
        <begin position="1157"/>
        <end position="1174"/>
    </location>
</feature>
<feature type="transmembrane region" description="Helical" evidence="12">
    <location>
        <begin position="30"/>
        <end position="51"/>
    </location>
</feature>
<evidence type="ECO:0000256" key="5">
    <source>
        <dbReference type="ARBA" id="ARBA00022692"/>
    </source>
</evidence>
<dbReference type="InterPro" id="IPR036640">
    <property type="entry name" value="ABC1_TM_sf"/>
</dbReference>
<evidence type="ECO:0000256" key="1">
    <source>
        <dbReference type="ARBA" id="ARBA00004651"/>
    </source>
</evidence>
<keyword evidence="9 12" id="KW-0472">Membrane</keyword>
<dbReference type="SMART" id="SM00382">
    <property type="entry name" value="AAA"/>
    <property type="match status" value="2"/>
</dbReference>
<evidence type="ECO:0000256" key="4">
    <source>
        <dbReference type="ARBA" id="ARBA00022475"/>
    </source>
</evidence>
<feature type="domain" description="ABC transporter" evidence="13">
    <location>
        <begin position="622"/>
        <end position="847"/>
    </location>
</feature>
<evidence type="ECO:0000259" key="14">
    <source>
        <dbReference type="PROSITE" id="PS50929"/>
    </source>
</evidence>
<dbReference type="InterPro" id="IPR027417">
    <property type="entry name" value="P-loop_NTPase"/>
</dbReference>
<comment type="subcellular location">
    <subcellularLocation>
        <location evidence="1">Cell membrane</location>
        <topology evidence="1">Multi-pass membrane protein</topology>
    </subcellularLocation>
</comment>
<dbReference type="GO" id="GO:0005524">
    <property type="term" value="F:ATP binding"/>
    <property type="evidence" value="ECO:0007669"/>
    <property type="project" value="UniProtKB-KW"/>
</dbReference>
<evidence type="ECO:0000256" key="2">
    <source>
        <dbReference type="ARBA" id="ARBA00009726"/>
    </source>
</evidence>
<dbReference type="GO" id="GO:0016887">
    <property type="term" value="F:ATP hydrolysis activity"/>
    <property type="evidence" value="ECO:0007669"/>
    <property type="project" value="InterPro"/>
</dbReference>
<feature type="transmembrane region" description="Helical" evidence="12">
    <location>
        <begin position="487"/>
        <end position="511"/>
    </location>
</feature>
<dbReference type="CDD" id="cd03250">
    <property type="entry name" value="ABCC_MRP_domain1"/>
    <property type="match status" value="1"/>
</dbReference>
<evidence type="ECO:0000256" key="6">
    <source>
        <dbReference type="ARBA" id="ARBA00022741"/>
    </source>
</evidence>
<feature type="transmembrane region" description="Helical" evidence="12">
    <location>
        <begin position="1131"/>
        <end position="1151"/>
    </location>
</feature>
<dbReference type="FunFam" id="3.40.50.300:FF:001854">
    <property type="entry name" value="ABC multidrug transporter (Eurofung)"/>
    <property type="match status" value="1"/>
</dbReference>
<feature type="transmembrane region" description="Helical" evidence="12">
    <location>
        <begin position="409"/>
        <end position="430"/>
    </location>
</feature>
<dbReference type="InterPro" id="IPR003593">
    <property type="entry name" value="AAA+_ATPase"/>
</dbReference>
<sequence>MVSSCDDSFGPYAGDCRGGFDFTLLFEESILTIPITVLVLLAAPCRVIYLLHKNKVKVENSRASFTNSTTTLCLVLLASQISFLIAWTRPSAVVTRASLPTAALSFVASIGLLCLSYVEHVYSYRPSTVLILFLLFSALFDAARTRTLWLQGYNRPAAVTALIATVIKIIMLAVETIEKRRFLRPQYRALPPEVTGSVLSHWFFSWQIPLFRAGYSKHLEIEALFPLEKHFKSLYLQKLLQTAWAKASQKGNHALMFTVLRTLKWPTLSIIFPRLCFIGFTFCQPFLISATLAWAENDSDSDDMNQGYGLIGAWFLVFVGLAVTAGQYQHLTYRAITMARGQLVSILFSKATDISITAADPSAVLTLMSADIERIDSGWRTAHDVWANLVEIVIAVYLLGRQLGIACLIPVGAAIFSIIGSVIAVSFVMARQAAWLEAIEKRISVTSQMLGSMKGVKMCGLTEVLSTRIHALRTDELRISGKFRRLLIWNMVLAYLAPIFAPVLTFATYSLVARSRGGDNNLDINRMFTSLSLFALLNEPISSFVTALSSLMGSVGSFARIQAFLNTDIRVDGRIISHDNKSQESSTSTSLRSEKEKDSVSSEKEPNYSLFVSSLDGHCVVVKTGAFGYDTTKKPILSEINAQVPLGKLTLVVGPVGSGKSTLLRAFLGEVAVMAGSIQMMNSEIAYCDQTPWHMNGTVRDSIIAFSHVDERWYQKVLLACSLTEDLAQLPKGDLSMIGSKGIVLSGGQSQRVSLARAVYAQKKIVILDDVFSGLDIHTENAVFHNLLGTHGLLRQSNTTVIMATSRANRLSYADHIISLDGAGVGCVQGSFDKLTSTDNYVSPLAVASADWTYKQATAPPISPEPSTDPLVDSEIVFSDEAKEDAGRRTGDMAIYLYYIRAIGWIPSMIFIFAICAFIVCQSFPTIWLNWWAAANAKDPFARLGYYLGIYAMLGGLAIIFLVLSTWQMIVTMVPLSGNSFHQSLLKTVLNAPMSFFAATDAGVTINRFSQDLQLVDMDLPLSALNTFATFVLCIAEMVLISVGSYYTAIAFPFLFVALWAVQHAYLRTSRQLRFMDLEAKSPLYALFTESVAGLATLRAFGWRDALEKKHHDLLDQSQRPFYLLYAAQRWLTLVLDLFVTVIAVLVVVLVTQLRGVLPTGLIGVALVNIIQFSQHLKLLMTFWTTLETHIGAISRIKSFTSDTASEHEPQEKEHPPSIWPSKGQIIFDNVSAGYNGKSSMVSCLFRMVDLHNGKILVDGLDISTLPRQEVRSRLVGVPQDAFLIEGSSVRLNADPAQGLSDAAIEDAMRAVELWDIIAEKGGLDAPVEALHLSHGQKQLFCIARAILRPSPIVVLDEATSSVDSRVDKLVQRVVRERFENRNVIAIVHKLQSALEDFDMVAVLDKGELLEFGPPRQLLAKGAEESAFAALYESLGTAGKEVSQE</sequence>
<keyword evidence="7" id="KW-0067">ATP-binding</keyword>
<reference evidence="15 16" key="1">
    <citation type="submission" date="2020-05" db="EMBL/GenBank/DDBJ databases">
        <title>Identification and distribution of gene clusters putatively required for synthesis of sphingolipid metabolism inhibitors in phylogenetically diverse species of the filamentous fungus Fusarium.</title>
        <authorList>
            <person name="Kim H.-S."/>
            <person name="Busman M."/>
            <person name="Brown D.W."/>
            <person name="Divon H."/>
            <person name="Uhlig S."/>
            <person name="Proctor R.H."/>
        </authorList>
    </citation>
    <scope>NUCLEOTIDE SEQUENCE [LARGE SCALE GENOMIC DNA]</scope>
    <source>
        <strain evidence="15 16">NRRL 25211</strain>
    </source>
</reference>
<feature type="transmembrane region" description="Helical" evidence="12">
    <location>
        <begin position="271"/>
        <end position="295"/>
    </location>
</feature>
<evidence type="ECO:0000256" key="3">
    <source>
        <dbReference type="ARBA" id="ARBA00022448"/>
    </source>
</evidence>
<comment type="caution">
    <text evidence="15">The sequence shown here is derived from an EMBL/GenBank/DDBJ whole genome shotgun (WGS) entry which is preliminary data.</text>
</comment>
<feature type="transmembrane region" description="Helical" evidence="12">
    <location>
        <begin position="945"/>
        <end position="964"/>
    </location>
</feature>
<keyword evidence="4" id="KW-1003">Cell membrane</keyword>
<proteinExistence type="inferred from homology"/>
<keyword evidence="6" id="KW-0547">Nucleotide-binding</keyword>
<dbReference type="InterPro" id="IPR050173">
    <property type="entry name" value="ABC_transporter_C-like"/>
</dbReference>
<dbReference type="Proteomes" id="UP000544095">
    <property type="component" value="Unassembled WGS sequence"/>
</dbReference>
<dbReference type="CDD" id="cd18580">
    <property type="entry name" value="ABC_6TM_ABCC_D2"/>
    <property type="match status" value="1"/>
</dbReference>
<evidence type="ECO:0000259" key="13">
    <source>
        <dbReference type="PROSITE" id="PS50893"/>
    </source>
</evidence>
<dbReference type="SUPFAM" id="SSF52540">
    <property type="entry name" value="P-loop containing nucleoside triphosphate hydrolases"/>
    <property type="match status" value="2"/>
</dbReference>
<dbReference type="PANTHER" id="PTHR24223:SF269">
    <property type="entry name" value="ABC MULTIDRUG TRANSPORTER (EUROFUNG)-RELATED"/>
    <property type="match status" value="1"/>
</dbReference>
<dbReference type="PROSITE" id="PS50893">
    <property type="entry name" value="ABC_TRANSPORTER_2"/>
    <property type="match status" value="2"/>
</dbReference>
<evidence type="ECO:0000313" key="16">
    <source>
        <dbReference type="Proteomes" id="UP000544095"/>
    </source>
</evidence>
<dbReference type="InterPro" id="IPR017871">
    <property type="entry name" value="ABC_transporter-like_CS"/>
</dbReference>
<dbReference type="FunFam" id="1.20.1560.10:FF:000055">
    <property type="entry name" value="ABC multidrug transporter (Eurofung)"/>
    <property type="match status" value="1"/>
</dbReference>
<feature type="transmembrane region" description="Helical" evidence="12">
    <location>
        <begin position="307"/>
        <end position="328"/>
    </location>
</feature>
<feature type="region of interest" description="Disordered" evidence="11">
    <location>
        <begin position="580"/>
        <end position="602"/>
    </location>
</feature>
<feature type="domain" description="ABC transmembrane type-1" evidence="14">
    <location>
        <begin position="910"/>
        <end position="1189"/>
    </location>
</feature>
<feature type="transmembrane region" description="Helical" evidence="12">
    <location>
        <begin position="531"/>
        <end position="552"/>
    </location>
</feature>
<dbReference type="GO" id="GO:0140359">
    <property type="term" value="F:ABC-type transporter activity"/>
    <property type="evidence" value="ECO:0007669"/>
    <property type="project" value="InterPro"/>
</dbReference>
<dbReference type="Gene3D" id="3.40.50.300">
    <property type="entry name" value="P-loop containing nucleotide triphosphate hydrolases"/>
    <property type="match status" value="2"/>
</dbReference>
<comment type="similarity">
    <text evidence="2">Belongs to the ABC transporter superfamily. ABCC family. Conjugate transporter (TC 3.A.1.208) subfamily.</text>
</comment>
<organism evidence="15 16">
    <name type="scientific">Fusarium pseudoanthophilum</name>
    <dbReference type="NCBI Taxonomy" id="48495"/>
    <lineage>
        <taxon>Eukaryota</taxon>
        <taxon>Fungi</taxon>
        <taxon>Dikarya</taxon>
        <taxon>Ascomycota</taxon>
        <taxon>Pezizomycotina</taxon>
        <taxon>Sordariomycetes</taxon>
        <taxon>Hypocreomycetidae</taxon>
        <taxon>Hypocreales</taxon>
        <taxon>Nectriaceae</taxon>
        <taxon>Fusarium</taxon>
        <taxon>Fusarium fujikuroi species complex</taxon>
    </lineage>
</organism>